<protein>
    <recommendedName>
        <fullName evidence="1">Endonuclease/exonuclease/phosphatase domain-containing protein</fullName>
    </recommendedName>
</protein>
<dbReference type="SUPFAM" id="SSF56219">
    <property type="entry name" value="DNase I-like"/>
    <property type="match status" value="1"/>
</dbReference>
<evidence type="ECO:0000259" key="1">
    <source>
        <dbReference type="Pfam" id="PF14529"/>
    </source>
</evidence>
<dbReference type="InterPro" id="IPR005135">
    <property type="entry name" value="Endo/exonuclease/phosphatase"/>
</dbReference>
<evidence type="ECO:0000313" key="2">
    <source>
        <dbReference type="EMBL" id="CAH2092091.1"/>
    </source>
</evidence>
<name>A0AAU9U2C6_EUPED</name>
<dbReference type="Gene3D" id="3.60.10.10">
    <property type="entry name" value="Endonuclease/exonuclease/phosphatase"/>
    <property type="match status" value="1"/>
</dbReference>
<dbReference type="EMBL" id="CAKOGL010000011">
    <property type="protein sequence ID" value="CAH2092091.1"/>
    <property type="molecule type" value="Genomic_DNA"/>
</dbReference>
<evidence type="ECO:0000313" key="3">
    <source>
        <dbReference type="Proteomes" id="UP001153954"/>
    </source>
</evidence>
<dbReference type="Proteomes" id="UP001153954">
    <property type="component" value="Unassembled WGS sequence"/>
</dbReference>
<dbReference type="GO" id="GO:0003824">
    <property type="term" value="F:catalytic activity"/>
    <property type="evidence" value="ECO:0007669"/>
    <property type="project" value="InterPro"/>
</dbReference>
<dbReference type="AlphaFoldDB" id="A0AAU9U2C6"/>
<reference evidence="2" key="1">
    <citation type="submission" date="2022-03" db="EMBL/GenBank/DDBJ databases">
        <authorList>
            <person name="Tunstrom K."/>
        </authorList>
    </citation>
    <scope>NUCLEOTIDE SEQUENCE</scope>
</reference>
<proteinExistence type="predicted"/>
<comment type="caution">
    <text evidence="2">The sequence shown here is derived from an EMBL/GenBank/DDBJ whole genome shotgun (WGS) entry which is preliminary data.</text>
</comment>
<organism evidence="2 3">
    <name type="scientific">Euphydryas editha</name>
    <name type="common">Edith's checkerspot</name>
    <dbReference type="NCBI Taxonomy" id="104508"/>
    <lineage>
        <taxon>Eukaryota</taxon>
        <taxon>Metazoa</taxon>
        <taxon>Ecdysozoa</taxon>
        <taxon>Arthropoda</taxon>
        <taxon>Hexapoda</taxon>
        <taxon>Insecta</taxon>
        <taxon>Pterygota</taxon>
        <taxon>Neoptera</taxon>
        <taxon>Endopterygota</taxon>
        <taxon>Lepidoptera</taxon>
        <taxon>Glossata</taxon>
        <taxon>Ditrysia</taxon>
        <taxon>Papilionoidea</taxon>
        <taxon>Nymphalidae</taxon>
        <taxon>Nymphalinae</taxon>
        <taxon>Euphydryas</taxon>
    </lineage>
</organism>
<dbReference type="Pfam" id="PF14529">
    <property type="entry name" value="Exo_endo_phos_2"/>
    <property type="match status" value="1"/>
</dbReference>
<feature type="domain" description="Endonuclease/exonuclease/phosphatase" evidence="1">
    <location>
        <begin position="1"/>
        <end position="62"/>
    </location>
</feature>
<dbReference type="InterPro" id="IPR036691">
    <property type="entry name" value="Endo/exonu/phosph_ase_sf"/>
</dbReference>
<accession>A0AAU9U2C6</accession>
<keyword evidence="3" id="KW-1185">Reference proteome</keyword>
<gene>
    <name evidence="2" type="ORF">EEDITHA_LOCUS7886</name>
</gene>
<sequence>MGDFNTHHTTWGCHSSAGFALVLVDIIDDANLCILNDGLPTRRGHPNQNHKSAVNLSLSSTWSDEWRQSLCQREEDRIMTATENRW</sequence>